<organism evidence="9 10">
    <name type="scientific">Dethiosulfatibacter aminovorans DSM 17477</name>
    <dbReference type="NCBI Taxonomy" id="1121476"/>
    <lineage>
        <taxon>Bacteria</taxon>
        <taxon>Bacillati</taxon>
        <taxon>Bacillota</taxon>
        <taxon>Tissierellia</taxon>
        <taxon>Dethiosulfatibacter</taxon>
    </lineage>
</organism>
<dbReference type="InterPro" id="IPR051258">
    <property type="entry name" value="Diverse_Substrate_Transporter"/>
</dbReference>
<feature type="domain" description="EamA" evidence="8">
    <location>
        <begin position="149"/>
        <end position="281"/>
    </location>
</feature>
<protein>
    <submittedName>
        <fullName evidence="9">Permease of the drug/metabolite transporter (DMT) superfamily</fullName>
    </submittedName>
</protein>
<dbReference type="InterPro" id="IPR037185">
    <property type="entry name" value="EmrE-like"/>
</dbReference>
<dbReference type="Proteomes" id="UP000184052">
    <property type="component" value="Unassembled WGS sequence"/>
</dbReference>
<feature type="transmembrane region" description="Helical" evidence="7">
    <location>
        <begin position="97"/>
        <end position="116"/>
    </location>
</feature>
<keyword evidence="5 7" id="KW-1133">Transmembrane helix</keyword>
<evidence type="ECO:0000256" key="5">
    <source>
        <dbReference type="ARBA" id="ARBA00022989"/>
    </source>
</evidence>
<feature type="domain" description="EamA" evidence="8">
    <location>
        <begin position="10"/>
        <end position="139"/>
    </location>
</feature>
<comment type="subcellular location">
    <subcellularLocation>
        <location evidence="1">Cell membrane</location>
        <topology evidence="1">Multi-pass membrane protein</topology>
    </subcellularLocation>
</comment>
<dbReference type="PANTHER" id="PTHR42920:SF5">
    <property type="entry name" value="EAMA DOMAIN-CONTAINING PROTEIN"/>
    <property type="match status" value="1"/>
</dbReference>
<evidence type="ECO:0000256" key="4">
    <source>
        <dbReference type="ARBA" id="ARBA00022692"/>
    </source>
</evidence>
<keyword evidence="6 7" id="KW-0472">Membrane</keyword>
<evidence type="ECO:0000256" key="2">
    <source>
        <dbReference type="ARBA" id="ARBA00007362"/>
    </source>
</evidence>
<feature type="transmembrane region" description="Helical" evidence="7">
    <location>
        <begin position="68"/>
        <end position="91"/>
    </location>
</feature>
<proteinExistence type="inferred from homology"/>
<feature type="transmembrane region" description="Helical" evidence="7">
    <location>
        <begin position="12"/>
        <end position="32"/>
    </location>
</feature>
<evidence type="ECO:0000259" key="8">
    <source>
        <dbReference type="Pfam" id="PF00892"/>
    </source>
</evidence>
<feature type="transmembrane region" description="Helical" evidence="7">
    <location>
        <begin position="38"/>
        <end position="56"/>
    </location>
</feature>
<dbReference type="GO" id="GO:0005886">
    <property type="term" value="C:plasma membrane"/>
    <property type="evidence" value="ECO:0007669"/>
    <property type="project" value="UniProtKB-SubCell"/>
</dbReference>
<comment type="similarity">
    <text evidence="2">Belongs to the EamA transporter family.</text>
</comment>
<dbReference type="AlphaFoldDB" id="A0A1M6HPU1"/>
<dbReference type="RefSeq" id="WP_073049498.1">
    <property type="nucleotide sequence ID" value="NZ_FQZL01000014.1"/>
</dbReference>
<evidence type="ECO:0000256" key="1">
    <source>
        <dbReference type="ARBA" id="ARBA00004651"/>
    </source>
</evidence>
<sequence>MKKNISSLQADLILFVVALLWGTTFVTSKVSLESLPPFSIISFRFILATLLMGTIFRKDLKTIDRKDIKGGLCVGTMLFIAFATQLVALKYTEPGKQAFLAATYVIFVPFCVWALTRKKPDNKSFIGAFACFIGIGLLTLKEGFSMGYGDSLTMLSSVFFAGHILTTEHFVKDSSPVKISVTQFGTVAIMASAMSLMFEKIEVAPSIGVIAMILYLGVFCSGIAYFLQTLGQKYTKSTHAAIIMSLEAVFGSILSVIFMHEIFTPRMIGGCVIIFGSILVIELKGSGEADGLSEIAGDMNKTK</sequence>
<dbReference type="SUPFAM" id="SSF103481">
    <property type="entry name" value="Multidrug resistance efflux transporter EmrE"/>
    <property type="match status" value="2"/>
</dbReference>
<feature type="transmembrane region" description="Helical" evidence="7">
    <location>
        <begin position="239"/>
        <end position="260"/>
    </location>
</feature>
<dbReference type="Pfam" id="PF00892">
    <property type="entry name" value="EamA"/>
    <property type="match status" value="2"/>
</dbReference>
<evidence type="ECO:0000313" key="10">
    <source>
        <dbReference type="Proteomes" id="UP000184052"/>
    </source>
</evidence>
<accession>A0A1M6HPU1</accession>
<reference evidence="9 10" key="1">
    <citation type="submission" date="2016-11" db="EMBL/GenBank/DDBJ databases">
        <authorList>
            <person name="Jaros S."/>
            <person name="Januszkiewicz K."/>
            <person name="Wedrychowicz H."/>
        </authorList>
    </citation>
    <scope>NUCLEOTIDE SEQUENCE [LARGE SCALE GENOMIC DNA]</scope>
    <source>
        <strain evidence="9 10">DSM 17477</strain>
    </source>
</reference>
<name>A0A1M6HPU1_9FIRM</name>
<dbReference type="PANTHER" id="PTHR42920">
    <property type="entry name" value="OS03G0707200 PROTEIN-RELATED"/>
    <property type="match status" value="1"/>
</dbReference>
<keyword evidence="4 7" id="KW-0812">Transmembrane</keyword>
<dbReference type="OrthoDB" id="9804865at2"/>
<evidence type="ECO:0000256" key="3">
    <source>
        <dbReference type="ARBA" id="ARBA00022475"/>
    </source>
</evidence>
<feature type="transmembrane region" description="Helical" evidence="7">
    <location>
        <begin position="123"/>
        <end position="140"/>
    </location>
</feature>
<keyword evidence="10" id="KW-1185">Reference proteome</keyword>
<evidence type="ECO:0000256" key="6">
    <source>
        <dbReference type="ARBA" id="ARBA00023136"/>
    </source>
</evidence>
<feature type="transmembrane region" description="Helical" evidence="7">
    <location>
        <begin position="177"/>
        <end position="198"/>
    </location>
</feature>
<evidence type="ECO:0000313" key="9">
    <source>
        <dbReference type="EMBL" id="SHJ24156.1"/>
    </source>
</evidence>
<dbReference type="InterPro" id="IPR000620">
    <property type="entry name" value="EamA_dom"/>
</dbReference>
<feature type="transmembrane region" description="Helical" evidence="7">
    <location>
        <begin position="204"/>
        <end position="227"/>
    </location>
</feature>
<dbReference type="STRING" id="1121476.SAMN02745751_02058"/>
<dbReference type="EMBL" id="FQZL01000014">
    <property type="protein sequence ID" value="SHJ24156.1"/>
    <property type="molecule type" value="Genomic_DNA"/>
</dbReference>
<gene>
    <name evidence="9" type="ORF">SAMN02745751_02058</name>
</gene>
<keyword evidence="3" id="KW-1003">Cell membrane</keyword>
<evidence type="ECO:0000256" key="7">
    <source>
        <dbReference type="SAM" id="Phobius"/>
    </source>
</evidence>